<organism evidence="2 3">
    <name type="scientific">Paenibacillus odorifer</name>
    <dbReference type="NCBI Taxonomy" id="189426"/>
    <lineage>
        <taxon>Bacteria</taxon>
        <taxon>Bacillati</taxon>
        <taxon>Bacillota</taxon>
        <taxon>Bacilli</taxon>
        <taxon>Bacillales</taxon>
        <taxon>Paenibacillaceae</taxon>
        <taxon>Paenibacillus</taxon>
    </lineage>
</organism>
<dbReference type="RefSeq" id="WP_076219115.1">
    <property type="nucleotide sequence ID" value="NZ_MPVM01000007.1"/>
</dbReference>
<comment type="caution">
    <text evidence="2">The sequence shown here is derived from an EMBL/GenBank/DDBJ whole genome shotgun (WGS) entry which is preliminary data.</text>
</comment>
<dbReference type="EMBL" id="MPVP01000093">
    <property type="protein sequence ID" value="OMD33141.1"/>
    <property type="molecule type" value="Genomic_DNA"/>
</dbReference>
<keyword evidence="3" id="KW-1185">Reference proteome</keyword>
<keyword evidence="1" id="KW-0175">Coiled coil</keyword>
<gene>
    <name evidence="2" type="ORF">BSO21_15680</name>
</gene>
<protein>
    <submittedName>
        <fullName evidence="2">Uncharacterized protein</fullName>
    </submittedName>
</protein>
<dbReference type="Proteomes" id="UP000187158">
    <property type="component" value="Unassembled WGS sequence"/>
</dbReference>
<feature type="coiled-coil region" evidence="1">
    <location>
        <begin position="5"/>
        <end position="74"/>
    </location>
</feature>
<reference evidence="2 3" key="1">
    <citation type="submission" date="2016-11" db="EMBL/GenBank/DDBJ databases">
        <title>Paenibacillus species isolates.</title>
        <authorList>
            <person name="Beno S.M."/>
        </authorList>
    </citation>
    <scope>NUCLEOTIDE SEQUENCE [LARGE SCALE GENOMIC DNA]</scope>
    <source>
        <strain evidence="2 3">FSL H7-0433</strain>
    </source>
</reference>
<evidence type="ECO:0000313" key="3">
    <source>
        <dbReference type="Proteomes" id="UP000187158"/>
    </source>
</evidence>
<sequence length="92" mass="10957">MNEDIRGLQNELQDFIREQRESNKRVEDMLEELVEKLAISDGLVLREEQFGKRLERLERVIMLLKTDMPRLTKRVNELDSDFADMKYGGKKD</sequence>
<proteinExistence type="predicted"/>
<evidence type="ECO:0000313" key="2">
    <source>
        <dbReference type="EMBL" id="OMD33141.1"/>
    </source>
</evidence>
<accession>A0ABX3GR01</accession>
<evidence type="ECO:0000256" key="1">
    <source>
        <dbReference type="SAM" id="Coils"/>
    </source>
</evidence>
<name>A0ABX3GR01_9BACL</name>